<feature type="transmembrane region" description="Helical" evidence="9">
    <location>
        <begin position="287"/>
        <end position="309"/>
    </location>
</feature>
<feature type="transmembrane region" description="Helical" evidence="9">
    <location>
        <begin position="207"/>
        <end position="227"/>
    </location>
</feature>
<dbReference type="PRINTS" id="PR00926">
    <property type="entry name" value="MITOCARRIER"/>
</dbReference>
<accession>B8BTX0</accession>
<dbReference type="InterPro" id="IPR023395">
    <property type="entry name" value="MCP_dom_sf"/>
</dbReference>
<evidence type="ECO:0000256" key="3">
    <source>
        <dbReference type="ARBA" id="ARBA00022692"/>
    </source>
</evidence>
<dbReference type="STRING" id="35128.B8BTX0"/>
<evidence type="ECO:0000256" key="1">
    <source>
        <dbReference type="ARBA" id="ARBA00004141"/>
    </source>
</evidence>
<comment type="subcellular location">
    <subcellularLocation>
        <location evidence="1">Membrane</location>
        <topology evidence="1">Multi-pass membrane protein</topology>
    </subcellularLocation>
</comment>
<evidence type="ECO:0008006" key="13">
    <source>
        <dbReference type="Google" id="ProtNLM"/>
    </source>
</evidence>
<feature type="repeat" description="Solcar" evidence="6">
    <location>
        <begin position="204"/>
        <end position="316"/>
    </location>
</feature>
<dbReference type="KEGG" id="tps:THAPSDRAFT_2278"/>
<sequence length="377" mass="40376">MVVLVLGFGGVVVAGGGRGVLAWPFCERGEAALETNDALDSPSTSDPQHYAALELPENENATIQPSASSSSATSTPETPVPHSYPHWHDIVGGAASGLGSRALTAPLDLLKIRRQLQPDTNSSLNKNSGIAPFINGEWKIFHHLHSIAEKEGGVRSLFRGNVAASYLWMGYSVVQFWVYGHTSEYLHKRYDAVDNGSNSSNSKTSTIISFSAGAISGLCGTIITYPFDLCRTIFAARGMVVAASNVTWSKYTTTLASESQSQYTQGRPPKNLSEFSRQLYHQKGINGFFAGSTPALLQIVPYMGLNFALHDVFVSWSESSSPSGSSGSVVSGVAGMGAGVISKFLVYPFDTVKKRLQAQAFWGSISGSRISKVDQYT</sequence>
<feature type="signal peptide" evidence="10">
    <location>
        <begin position="1"/>
        <end position="22"/>
    </location>
</feature>
<keyword evidence="10" id="KW-0732">Signal</keyword>
<dbReference type="eggNOG" id="KOG0752">
    <property type="taxonomic scope" value="Eukaryota"/>
</dbReference>
<evidence type="ECO:0000256" key="7">
    <source>
        <dbReference type="RuleBase" id="RU000488"/>
    </source>
</evidence>
<comment type="similarity">
    <text evidence="7">Belongs to the mitochondrial carrier (TC 2.A.29) family.</text>
</comment>
<dbReference type="RefSeq" id="XP_002287731.1">
    <property type="nucleotide sequence ID" value="XM_002287695.1"/>
</dbReference>
<evidence type="ECO:0000256" key="9">
    <source>
        <dbReference type="SAM" id="Phobius"/>
    </source>
</evidence>
<feature type="repeat" description="Solcar" evidence="6">
    <location>
        <begin position="326"/>
        <end position="377"/>
    </location>
</feature>
<evidence type="ECO:0000313" key="12">
    <source>
        <dbReference type="Proteomes" id="UP000001449"/>
    </source>
</evidence>
<evidence type="ECO:0000256" key="10">
    <source>
        <dbReference type="SAM" id="SignalP"/>
    </source>
</evidence>
<keyword evidence="3 6" id="KW-0812">Transmembrane</keyword>
<evidence type="ECO:0000256" key="2">
    <source>
        <dbReference type="ARBA" id="ARBA00022448"/>
    </source>
</evidence>
<dbReference type="PROSITE" id="PS50920">
    <property type="entry name" value="SOLCAR"/>
    <property type="match status" value="3"/>
</dbReference>
<keyword evidence="2 7" id="KW-0813">Transport</keyword>
<keyword evidence="4" id="KW-0677">Repeat</keyword>
<dbReference type="HOGENOM" id="CLU_734656_0_0_1"/>
<dbReference type="Gene3D" id="1.50.40.10">
    <property type="entry name" value="Mitochondrial carrier domain"/>
    <property type="match status" value="1"/>
</dbReference>
<evidence type="ECO:0000256" key="8">
    <source>
        <dbReference type="SAM" id="MobiDB-lite"/>
    </source>
</evidence>
<dbReference type="GeneID" id="7446489"/>
<keyword evidence="9" id="KW-1133">Transmembrane helix</keyword>
<protein>
    <recommendedName>
        <fullName evidence="13">Mitochondrial carrier protein</fullName>
    </recommendedName>
</protein>
<dbReference type="OMA" id="MIDSWAG"/>
<dbReference type="AlphaFoldDB" id="B8BTX0"/>
<dbReference type="PANTHER" id="PTHR24089">
    <property type="entry name" value="SOLUTE CARRIER FAMILY 25"/>
    <property type="match status" value="1"/>
</dbReference>
<dbReference type="InterPro" id="IPR018108">
    <property type="entry name" value="MCP_transmembrane"/>
</dbReference>
<dbReference type="PaxDb" id="35128-Thaps2278"/>
<dbReference type="Proteomes" id="UP000001449">
    <property type="component" value="Chromosome 2"/>
</dbReference>
<feature type="repeat" description="Solcar" evidence="6">
    <location>
        <begin position="84"/>
        <end position="185"/>
    </location>
</feature>
<evidence type="ECO:0000256" key="4">
    <source>
        <dbReference type="ARBA" id="ARBA00022737"/>
    </source>
</evidence>
<keyword evidence="12" id="KW-1185">Reference proteome</keyword>
<organism evidence="11 12">
    <name type="scientific">Thalassiosira pseudonana</name>
    <name type="common">Marine diatom</name>
    <name type="synonym">Cyclotella nana</name>
    <dbReference type="NCBI Taxonomy" id="35128"/>
    <lineage>
        <taxon>Eukaryota</taxon>
        <taxon>Sar</taxon>
        <taxon>Stramenopiles</taxon>
        <taxon>Ochrophyta</taxon>
        <taxon>Bacillariophyta</taxon>
        <taxon>Coscinodiscophyceae</taxon>
        <taxon>Thalassiosirophycidae</taxon>
        <taxon>Thalassiosirales</taxon>
        <taxon>Thalassiosiraceae</taxon>
        <taxon>Thalassiosira</taxon>
    </lineage>
</organism>
<name>B8BTX0_THAPS</name>
<dbReference type="GO" id="GO:0030974">
    <property type="term" value="P:thiamine pyrophosphate transmembrane transport"/>
    <property type="evidence" value="ECO:0000318"/>
    <property type="project" value="GO_Central"/>
</dbReference>
<dbReference type="SUPFAM" id="SSF103506">
    <property type="entry name" value="Mitochondrial carrier"/>
    <property type="match status" value="1"/>
</dbReference>
<dbReference type="GO" id="GO:0015234">
    <property type="term" value="F:thiamine transmembrane transporter activity"/>
    <property type="evidence" value="ECO:0000318"/>
    <property type="project" value="GO_Central"/>
</dbReference>
<feature type="region of interest" description="Disordered" evidence="8">
    <location>
        <begin position="62"/>
        <end position="85"/>
    </location>
</feature>
<feature type="compositionally biased region" description="Low complexity" evidence="8">
    <location>
        <begin position="65"/>
        <end position="76"/>
    </location>
</feature>
<proteinExistence type="inferred from homology"/>
<reference evidence="11 12" key="1">
    <citation type="journal article" date="2004" name="Science">
        <title>The genome of the diatom Thalassiosira pseudonana: ecology, evolution, and metabolism.</title>
        <authorList>
            <person name="Armbrust E.V."/>
            <person name="Berges J.A."/>
            <person name="Bowler C."/>
            <person name="Green B.R."/>
            <person name="Martinez D."/>
            <person name="Putnam N.H."/>
            <person name="Zhou S."/>
            <person name="Allen A.E."/>
            <person name="Apt K.E."/>
            <person name="Bechner M."/>
            <person name="Brzezinski M.A."/>
            <person name="Chaal B.K."/>
            <person name="Chiovitti A."/>
            <person name="Davis A.K."/>
            <person name="Demarest M.S."/>
            <person name="Detter J.C."/>
            <person name="Glavina T."/>
            <person name="Goodstein D."/>
            <person name="Hadi M.Z."/>
            <person name="Hellsten U."/>
            <person name="Hildebrand M."/>
            <person name="Jenkins B.D."/>
            <person name="Jurka J."/>
            <person name="Kapitonov V.V."/>
            <person name="Kroger N."/>
            <person name="Lau W.W."/>
            <person name="Lane T.W."/>
            <person name="Larimer F.W."/>
            <person name="Lippmeier J.C."/>
            <person name="Lucas S."/>
            <person name="Medina M."/>
            <person name="Montsant A."/>
            <person name="Obornik M."/>
            <person name="Parker M.S."/>
            <person name="Palenik B."/>
            <person name="Pazour G.J."/>
            <person name="Richardson P.M."/>
            <person name="Rynearson T.A."/>
            <person name="Saito M.A."/>
            <person name="Schwartz D.C."/>
            <person name="Thamatrakoln K."/>
            <person name="Valentin K."/>
            <person name="Vardi A."/>
            <person name="Wilkerson F.P."/>
            <person name="Rokhsar D.S."/>
        </authorList>
    </citation>
    <scope>NUCLEOTIDE SEQUENCE [LARGE SCALE GENOMIC DNA]</scope>
    <source>
        <strain evidence="11 12">CCMP1335</strain>
    </source>
</reference>
<dbReference type="InterPro" id="IPR002067">
    <property type="entry name" value="MCP"/>
</dbReference>
<gene>
    <name evidence="11" type="ORF">THAPSDRAFT_2278</name>
</gene>
<feature type="chain" id="PRO_5002868991" description="Mitochondrial carrier protein" evidence="10">
    <location>
        <begin position="23"/>
        <end position="377"/>
    </location>
</feature>
<dbReference type="Pfam" id="PF00153">
    <property type="entry name" value="Mito_carr"/>
    <property type="match status" value="3"/>
</dbReference>
<evidence type="ECO:0000256" key="6">
    <source>
        <dbReference type="PROSITE-ProRule" id="PRU00282"/>
    </source>
</evidence>
<reference evidence="11 12" key="2">
    <citation type="journal article" date="2008" name="Nature">
        <title>The Phaeodactylum genome reveals the evolutionary history of diatom genomes.</title>
        <authorList>
            <person name="Bowler C."/>
            <person name="Allen A.E."/>
            <person name="Badger J.H."/>
            <person name="Grimwood J."/>
            <person name="Jabbari K."/>
            <person name="Kuo A."/>
            <person name="Maheswari U."/>
            <person name="Martens C."/>
            <person name="Maumus F."/>
            <person name="Otillar R.P."/>
            <person name="Rayko E."/>
            <person name="Salamov A."/>
            <person name="Vandepoele K."/>
            <person name="Beszteri B."/>
            <person name="Gruber A."/>
            <person name="Heijde M."/>
            <person name="Katinka M."/>
            <person name="Mock T."/>
            <person name="Valentin K."/>
            <person name="Verret F."/>
            <person name="Berges J.A."/>
            <person name="Brownlee C."/>
            <person name="Cadoret J.P."/>
            <person name="Chiovitti A."/>
            <person name="Choi C.J."/>
            <person name="Coesel S."/>
            <person name="De Martino A."/>
            <person name="Detter J.C."/>
            <person name="Durkin C."/>
            <person name="Falciatore A."/>
            <person name="Fournet J."/>
            <person name="Haruta M."/>
            <person name="Huysman M.J."/>
            <person name="Jenkins B.D."/>
            <person name="Jiroutova K."/>
            <person name="Jorgensen R.E."/>
            <person name="Joubert Y."/>
            <person name="Kaplan A."/>
            <person name="Kroger N."/>
            <person name="Kroth P.G."/>
            <person name="La Roche J."/>
            <person name="Lindquist E."/>
            <person name="Lommer M."/>
            <person name="Martin-Jezequel V."/>
            <person name="Lopez P.J."/>
            <person name="Lucas S."/>
            <person name="Mangogna M."/>
            <person name="McGinnis K."/>
            <person name="Medlin L.K."/>
            <person name="Montsant A."/>
            <person name="Oudot-Le Secq M.P."/>
            <person name="Napoli C."/>
            <person name="Obornik M."/>
            <person name="Parker M.S."/>
            <person name="Petit J.L."/>
            <person name="Porcel B.M."/>
            <person name="Poulsen N."/>
            <person name="Robison M."/>
            <person name="Rychlewski L."/>
            <person name="Rynearson T.A."/>
            <person name="Schmutz J."/>
            <person name="Shapiro H."/>
            <person name="Siaut M."/>
            <person name="Stanley M."/>
            <person name="Sussman M.R."/>
            <person name="Taylor A.R."/>
            <person name="Vardi A."/>
            <person name="von Dassow P."/>
            <person name="Vyverman W."/>
            <person name="Willis A."/>
            <person name="Wyrwicz L.S."/>
            <person name="Rokhsar D.S."/>
            <person name="Weissenbach J."/>
            <person name="Armbrust E.V."/>
            <person name="Green B.R."/>
            <person name="Van de Peer Y."/>
            <person name="Grigoriev I.V."/>
        </authorList>
    </citation>
    <scope>NUCLEOTIDE SEQUENCE [LARGE SCALE GENOMIC DNA]</scope>
    <source>
        <strain evidence="11 12">CCMP1335</strain>
    </source>
</reference>
<evidence type="ECO:0000256" key="5">
    <source>
        <dbReference type="ARBA" id="ARBA00023136"/>
    </source>
</evidence>
<dbReference type="GO" id="GO:0005743">
    <property type="term" value="C:mitochondrial inner membrane"/>
    <property type="evidence" value="ECO:0000318"/>
    <property type="project" value="GO_Central"/>
</dbReference>
<dbReference type="InParanoid" id="B8BTX0"/>
<dbReference type="EMBL" id="CM000639">
    <property type="protein sequence ID" value="EED95174.1"/>
    <property type="molecule type" value="Genomic_DNA"/>
</dbReference>
<evidence type="ECO:0000313" key="11">
    <source>
        <dbReference type="EMBL" id="EED95174.1"/>
    </source>
</evidence>
<feature type="transmembrane region" description="Helical" evidence="9">
    <location>
        <begin position="329"/>
        <end position="349"/>
    </location>
</feature>
<keyword evidence="5 6" id="KW-0472">Membrane</keyword>